<dbReference type="Pfam" id="PF00550">
    <property type="entry name" value="PP-binding"/>
    <property type="match status" value="1"/>
</dbReference>
<sequence length="76" mass="8425">MNDTLTSVVAILRESLPDIEIDPATDGDRSLKELGIDSLDKMSVLLAVQDRWNLTFTEEQIGQMSTIKSICEQITA</sequence>
<accession>A0A4R7RWK1</accession>
<proteinExistence type="predicted"/>
<dbReference type="AlphaFoldDB" id="A0A4R7RWK1"/>
<evidence type="ECO:0000259" key="1">
    <source>
        <dbReference type="PROSITE" id="PS50075"/>
    </source>
</evidence>
<dbReference type="Gene3D" id="1.10.1200.10">
    <property type="entry name" value="ACP-like"/>
    <property type="match status" value="1"/>
</dbReference>
<reference evidence="2 3" key="1">
    <citation type="submission" date="2019-03" db="EMBL/GenBank/DDBJ databases">
        <title>Genomic Encyclopedia of Archaeal and Bacterial Type Strains, Phase II (KMG-II): from individual species to whole genera.</title>
        <authorList>
            <person name="Goeker M."/>
        </authorList>
    </citation>
    <scope>NUCLEOTIDE SEQUENCE [LARGE SCALE GENOMIC DNA]</scope>
    <source>
        <strain evidence="2 3">ATCC 25309</strain>
    </source>
</reference>
<name>A0A4R7RWK1_9BACT</name>
<dbReference type="SUPFAM" id="SSF47336">
    <property type="entry name" value="ACP-like"/>
    <property type="match status" value="1"/>
</dbReference>
<dbReference type="EMBL" id="SOCA01000005">
    <property type="protein sequence ID" value="TDU69235.1"/>
    <property type="molecule type" value="Genomic_DNA"/>
</dbReference>
<gene>
    <name evidence="2" type="ORF">EI77_02883</name>
</gene>
<evidence type="ECO:0000313" key="3">
    <source>
        <dbReference type="Proteomes" id="UP000295662"/>
    </source>
</evidence>
<organism evidence="2 3">
    <name type="scientific">Prosthecobacter fusiformis</name>
    <dbReference type="NCBI Taxonomy" id="48464"/>
    <lineage>
        <taxon>Bacteria</taxon>
        <taxon>Pseudomonadati</taxon>
        <taxon>Verrucomicrobiota</taxon>
        <taxon>Verrucomicrobiia</taxon>
        <taxon>Verrucomicrobiales</taxon>
        <taxon>Verrucomicrobiaceae</taxon>
        <taxon>Prosthecobacter</taxon>
    </lineage>
</organism>
<dbReference type="Proteomes" id="UP000295662">
    <property type="component" value="Unassembled WGS sequence"/>
</dbReference>
<dbReference type="PROSITE" id="PS50075">
    <property type="entry name" value="CARRIER"/>
    <property type="match status" value="1"/>
</dbReference>
<keyword evidence="3" id="KW-1185">Reference proteome</keyword>
<comment type="caution">
    <text evidence="2">The sequence shown here is derived from an EMBL/GenBank/DDBJ whole genome shotgun (WGS) entry which is preliminary data.</text>
</comment>
<dbReference type="RefSeq" id="WP_166647260.1">
    <property type="nucleotide sequence ID" value="NZ_SOCA01000005.1"/>
</dbReference>
<dbReference type="InterPro" id="IPR009081">
    <property type="entry name" value="PP-bd_ACP"/>
</dbReference>
<evidence type="ECO:0000313" key="2">
    <source>
        <dbReference type="EMBL" id="TDU69235.1"/>
    </source>
</evidence>
<protein>
    <submittedName>
        <fullName evidence="2">Acyl carrier protein</fullName>
    </submittedName>
</protein>
<feature type="domain" description="Carrier" evidence="1">
    <location>
        <begin position="3"/>
        <end position="76"/>
    </location>
</feature>
<dbReference type="InterPro" id="IPR036736">
    <property type="entry name" value="ACP-like_sf"/>
</dbReference>